<dbReference type="OrthoDB" id="3543113at2759"/>
<dbReference type="Gene3D" id="3.80.10.10">
    <property type="entry name" value="Ribonuclease Inhibitor"/>
    <property type="match status" value="1"/>
</dbReference>
<dbReference type="Proteomes" id="UP000092154">
    <property type="component" value="Unassembled WGS sequence"/>
</dbReference>
<dbReference type="InParanoid" id="A0A1B7MRQ2"/>
<sequence>MLDKITDQVVEALVSTPSFALLPNLRKLQWLDDRECFFPLLCTLLVPTITSIMLGNDDSSKPWLAKSALLASLGARCPSIRELDCVYNGYSEEFSDAISEAVCDCHELVHLKTGVLNAQALDHLASLPSLKSLHFLLSYVDKPPTNSIPIFTSKLDELSITVTSPTSFTQCFRDVRFLSCRSVALSIDSDWLNPDEPYDPLDIPDLIVAFSVCFSPVLEQLRVNTEFIDYDNESILDDHRLRLALTSLLPCYNLAT</sequence>
<protein>
    <recommendedName>
        <fullName evidence="3">F-box domain-containing protein</fullName>
    </recommendedName>
</protein>
<dbReference type="AlphaFoldDB" id="A0A1B7MRQ2"/>
<evidence type="ECO:0000313" key="2">
    <source>
        <dbReference type="Proteomes" id="UP000092154"/>
    </source>
</evidence>
<organism evidence="1 2">
    <name type="scientific">Rhizopogon vinicolor AM-OR11-026</name>
    <dbReference type="NCBI Taxonomy" id="1314800"/>
    <lineage>
        <taxon>Eukaryota</taxon>
        <taxon>Fungi</taxon>
        <taxon>Dikarya</taxon>
        <taxon>Basidiomycota</taxon>
        <taxon>Agaricomycotina</taxon>
        <taxon>Agaricomycetes</taxon>
        <taxon>Agaricomycetidae</taxon>
        <taxon>Boletales</taxon>
        <taxon>Suillineae</taxon>
        <taxon>Rhizopogonaceae</taxon>
        <taxon>Rhizopogon</taxon>
    </lineage>
</organism>
<proteinExistence type="predicted"/>
<dbReference type="InterPro" id="IPR032675">
    <property type="entry name" value="LRR_dom_sf"/>
</dbReference>
<name>A0A1B7MRQ2_9AGAM</name>
<evidence type="ECO:0008006" key="3">
    <source>
        <dbReference type="Google" id="ProtNLM"/>
    </source>
</evidence>
<evidence type="ECO:0000313" key="1">
    <source>
        <dbReference type="EMBL" id="OAX35289.1"/>
    </source>
</evidence>
<accession>A0A1B7MRQ2</accession>
<gene>
    <name evidence="1" type="ORF">K503DRAFT_378166</name>
</gene>
<reference evidence="1 2" key="1">
    <citation type="submission" date="2016-06" db="EMBL/GenBank/DDBJ databases">
        <title>Comparative genomics of the ectomycorrhizal sister species Rhizopogon vinicolor and Rhizopogon vesiculosus (Basidiomycota: Boletales) reveals a divergence of the mating type B locus.</title>
        <authorList>
            <consortium name="DOE Joint Genome Institute"/>
            <person name="Mujic A.B."/>
            <person name="Kuo A."/>
            <person name="Tritt A."/>
            <person name="Lipzen A."/>
            <person name="Chen C."/>
            <person name="Johnson J."/>
            <person name="Sharma A."/>
            <person name="Barry K."/>
            <person name="Grigoriev I.V."/>
            <person name="Spatafora J.W."/>
        </authorList>
    </citation>
    <scope>NUCLEOTIDE SEQUENCE [LARGE SCALE GENOMIC DNA]</scope>
    <source>
        <strain evidence="1 2">AM-OR11-026</strain>
    </source>
</reference>
<dbReference type="EMBL" id="KV448513">
    <property type="protein sequence ID" value="OAX35289.1"/>
    <property type="molecule type" value="Genomic_DNA"/>
</dbReference>
<keyword evidence="2" id="KW-1185">Reference proteome</keyword>